<sequence length="257" mass="30467">MAYTDDDCIPKKSWLKNLVKSYTNGVIAVGGLTIPFSCSTITEKYMAETGYGNPAPLEFRKSKNPFYRFYIYLKNMFWPINTNQNDPVQVTNIYTGNASFRKRVLKEAGEWEEDLNSSEDLEMCEKLNKKFKNKKILFAKKAVVIHKHQTSFFYFLKQTFKRSEDILKCYLKYNKIPPVFPLPLFTLLLIFIVGYFNILLGFLTLIISPHFFYLWWLIKFFRKLKLYYLLFPYMQFSLELATILGILRGFIRLKLEK</sequence>
<proteinExistence type="predicted"/>
<evidence type="ECO:0000313" key="2">
    <source>
        <dbReference type="EMBL" id="GAH34941.1"/>
    </source>
</evidence>
<keyword evidence="1" id="KW-0472">Membrane</keyword>
<keyword evidence="1" id="KW-0812">Transmembrane</keyword>
<accession>X1ENH6</accession>
<name>X1ENH6_9ZZZZ</name>
<dbReference type="EMBL" id="BARU01009280">
    <property type="protein sequence ID" value="GAH34941.1"/>
    <property type="molecule type" value="Genomic_DNA"/>
</dbReference>
<dbReference type="Gene3D" id="3.90.550.10">
    <property type="entry name" value="Spore Coat Polysaccharide Biosynthesis Protein SpsA, Chain A"/>
    <property type="match status" value="1"/>
</dbReference>
<feature type="transmembrane region" description="Helical" evidence="1">
    <location>
        <begin position="227"/>
        <end position="251"/>
    </location>
</feature>
<organism evidence="2">
    <name type="scientific">marine sediment metagenome</name>
    <dbReference type="NCBI Taxonomy" id="412755"/>
    <lineage>
        <taxon>unclassified sequences</taxon>
        <taxon>metagenomes</taxon>
        <taxon>ecological metagenomes</taxon>
    </lineage>
</organism>
<dbReference type="InterPro" id="IPR029044">
    <property type="entry name" value="Nucleotide-diphossugar_trans"/>
</dbReference>
<reference evidence="2" key="1">
    <citation type="journal article" date="2014" name="Front. Microbiol.">
        <title>High frequency of phylogenetically diverse reductive dehalogenase-homologous genes in deep subseafloor sedimentary metagenomes.</title>
        <authorList>
            <person name="Kawai M."/>
            <person name="Futagami T."/>
            <person name="Toyoda A."/>
            <person name="Takaki Y."/>
            <person name="Nishi S."/>
            <person name="Hori S."/>
            <person name="Arai W."/>
            <person name="Tsubouchi T."/>
            <person name="Morono Y."/>
            <person name="Uchiyama I."/>
            <person name="Ito T."/>
            <person name="Fujiyama A."/>
            <person name="Inagaki F."/>
            <person name="Takami H."/>
        </authorList>
    </citation>
    <scope>NUCLEOTIDE SEQUENCE</scope>
    <source>
        <strain evidence="2">Expedition CK06-06</strain>
    </source>
</reference>
<evidence type="ECO:0000256" key="1">
    <source>
        <dbReference type="SAM" id="Phobius"/>
    </source>
</evidence>
<gene>
    <name evidence="2" type="ORF">S03H2_17938</name>
</gene>
<keyword evidence="1" id="KW-1133">Transmembrane helix</keyword>
<evidence type="ECO:0008006" key="3">
    <source>
        <dbReference type="Google" id="ProtNLM"/>
    </source>
</evidence>
<protein>
    <recommendedName>
        <fullName evidence="3">Glycosyltransferase 2-like domain-containing protein</fullName>
    </recommendedName>
</protein>
<dbReference type="SUPFAM" id="SSF53448">
    <property type="entry name" value="Nucleotide-diphospho-sugar transferases"/>
    <property type="match status" value="1"/>
</dbReference>
<dbReference type="AlphaFoldDB" id="X1ENH6"/>
<comment type="caution">
    <text evidence="2">The sequence shown here is derived from an EMBL/GenBank/DDBJ whole genome shotgun (WGS) entry which is preliminary data.</text>
</comment>
<feature type="transmembrane region" description="Helical" evidence="1">
    <location>
        <begin position="182"/>
        <end position="207"/>
    </location>
</feature>